<feature type="short sequence motif" description="Polymerase core binding" evidence="6">
    <location>
        <begin position="58"/>
        <end position="71"/>
    </location>
</feature>
<dbReference type="PANTHER" id="PTHR30385:SF6">
    <property type="entry name" value="RNA POLYMERASE SIGMA FACTOR SIGI"/>
    <property type="match status" value="1"/>
</dbReference>
<reference evidence="8 9" key="1">
    <citation type="submission" date="2023-07" db="EMBL/GenBank/DDBJ databases">
        <title>Genomic Encyclopedia of Type Strains, Phase IV (KMG-IV): sequencing the most valuable type-strain genomes for metagenomic binning, comparative biology and taxonomic classification.</title>
        <authorList>
            <person name="Goeker M."/>
        </authorList>
    </citation>
    <scope>NUCLEOTIDE SEQUENCE [LARGE SCALE GENOMIC DNA]</scope>
    <source>
        <strain evidence="8 9">DSM 19092</strain>
    </source>
</reference>
<dbReference type="InterPro" id="IPR014284">
    <property type="entry name" value="RNA_pol_sigma-70_dom"/>
</dbReference>
<organism evidence="8 9">
    <name type="scientific">Aeribacillus alveayuensis</name>
    <dbReference type="NCBI Taxonomy" id="279215"/>
    <lineage>
        <taxon>Bacteria</taxon>
        <taxon>Bacillati</taxon>
        <taxon>Bacillota</taxon>
        <taxon>Bacilli</taxon>
        <taxon>Bacillales</taxon>
        <taxon>Bacillaceae</taxon>
        <taxon>Aeribacillus</taxon>
    </lineage>
</organism>
<keyword evidence="9" id="KW-1185">Reference proteome</keyword>
<evidence type="ECO:0000256" key="5">
    <source>
        <dbReference type="ARBA" id="ARBA00023163"/>
    </source>
</evidence>
<keyword evidence="2 6" id="KW-0805">Transcription regulation</keyword>
<evidence type="ECO:0000256" key="3">
    <source>
        <dbReference type="ARBA" id="ARBA00023082"/>
    </source>
</evidence>
<comment type="similarity">
    <text evidence="6">Belongs to the sigma-70 factor family. SigI subfamily.</text>
</comment>
<comment type="caution">
    <text evidence="8">The sequence shown here is derived from an EMBL/GenBank/DDBJ whole genome shotgun (WGS) entry which is preliminary data.</text>
</comment>
<dbReference type="NCBIfam" id="TIGR02895">
    <property type="entry name" value="spore_sigI"/>
    <property type="match status" value="1"/>
</dbReference>
<comment type="subunit">
    <text evidence="6">Interacts with RsgI.</text>
</comment>
<evidence type="ECO:0000313" key="9">
    <source>
        <dbReference type="Proteomes" id="UP001225646"/>
    </source>
</evidence>
<accession>A0ABT9VMT6</accession>
<dbReference type="PIRSF" id="PIRSF038953">
    <property type="entry name" value="SigI"/>
    <property type="match status" value="1"/>
</dbReference>
<sequence length="248" mass="29169">MLSLFMKFKKEKGTLEELVLEIQKGDLEKQNELIEQYKPFIAKTVSSVCKRYIDEQDDEFSIGLIAFNEAIEKYSIDKGSSLLSFAELIIKRKVIDYIRKESKNQTTINFERLDQEGEEHSQSKIEANLSIDEYNRFIEQAQRKEEILYYRKVLKEFGLSFEELIEQSPKHMDARKNAIKVAKALIENEDLKELFFKKKKLPIKQLEKIVSVSRKTIERNRKYIVSMAIILAGDYVYLKEYIKGVLES</sequence>
<dbReference type="NCBIfam" id="NF006172">
    <property type="entry name" value="PRK08311.1-3"/>
    <property type="match status" value="1"/>
</dbReference>
<dbReference type="HAMAP" id="MF_02064">
    <property type="entry name" value="Sigma70_SigI"/>
    <property type="match status" value="1"/>
</dbReference>
<dbReference type="InterPro" id="IPR007627">
    <property type="entry name" value="RNA_pol_sigma70_r2"/>
</dbReference>
<feature type="domain" description="RNA polymerase sigma-70 region 2" evidence="7">
    <location>
        <begin position="33"/>
        <end position="103"/>
    </location>
</feature>
<protein>
    <recommendedName>
        <fullName evidence="6">RNA polymerase sigma factor SigI</fullName>
    </recommendedName>
</protein>
<evidence type="ECO:0000259" key="7">
    <source>
        <dbReference type="Pfam" id="PF04542"/>
    </source>
</evidence>
<name>A0ABT9VMT6_9BACI</name>
<comment type="function">
    <text evidence="6">Sigma factors are initiation factors that promote the attachment of RNA polymerase to specific initiation sites and are then released.</text>
</comment>
<keyword evidence="4 6" id="KW-0238">DNA-binding</keyword>
<evidence type="ECO:0000256" key="4">
    <source>
        <dbReference type="ARBA" id="ARBA00023125"/>
    </source>
</evidence>
<keyword evidence="6" id="KW-0346">Stress response</keyword>
<evidence type="ECO:0000313" key="8">
    <source>
        <dbReference type="EMBL" id="MDQ0162292.1"/>
    </source>
</evidence>
<proteinExistence type="inferred from homology"/>
<keyword evidence="3 6" id="KW-0731">Sigma factor</keyword>
<evidence type="ECO:0000256" key="2">
    <source>
        <dbReference type="ARBA" id="ARBA00023015"/>
    </source>
</evidence>
<feature type="DNA-binding region" description="H-T-H motif" evidence="6">
    <location>
        <begin position="203"/>
        <end position="222"/>
    </location>
</feature>
<dbReference type="SUPFAM" id="SSF88946">
    <property type="entry name" value="Sigma2 domain of RNA polymerase sigma factors"/>
    <property type="match status" value="1"/>
</dbReference>
<dbReference type="Gene3D" id="1.10.1740.10">
    <property type="match status" value="1"/>
</dbReference>
<gene>
    <name evidence="6" type="primary">sigI</name>
    <name evidence="8" type="ORF">J2S06_001368</name>
</gene>
<keyword evidence="1 6" id="KW-0963">Cytoplasm</keyword>
<dbReference type="InterPro" id="IPR014244">
    <property type="entry name" value="RNA_pol_sigma-I"/>
</dbReference>
<keyword evidence="5 6" id="KW-0804">Transcription</keyword>
<dbReference type="InterPro" id="IPR013325">
    <property type="entry name" value="RNA_pol_sigma_r2"/>
</dbReference>
<dbReference type="Proteomes" id="UP001225646">
    <property type="component" value="Unassembled WGS sequence"/>
</dbReference>
<dbReference type="Pfam" id="PF04542">
    <property type="entry name" value="Sigma70_r2"/>
    <property type="match status" value="1"/>
</dbReference>
<evidence type="ECO:0000256" key="6">
    <source>
        <dbReference type="HAMAP-Rule" id="MF_02064"/>
    </source>
</evidence>
<comment type="subcellular location">
    <subcellularLocation>
        <location evidence="6">Cytoplasm</location>
    </subcellularLocation>
</comment>
<comment type="activity regulation">
    <text evidence="6">Negatively regulated by the anti-sigma-I factor RsgI.</text>
</comment>
<dbReference type="EMBL" id="JAUSTR010000003">
    <property type="protein sequence ID" value="MDQ0162292.1"/>
    <property type="molecule type" value="Genomic_DNA"/>
</dbReference>
<dbReference type="PANTHER" id="PTHR30385">
    <property type="entry name" value="SIGMA FACTOR F FLAGELLAR"/>
    <property type="match status" value="1"/>
</dbReference>
<dbReference type="NCBIfam" id="TIGR02937">
    <property type="entry name" value="sigma70-ECF"/>
    <property type="match status" value="1"/>
</dbReference>
<evidence type="ECO:0000256" key="1">
    <source>
        <dbReference type="ARBA" id="ARBA00022490"/>
    </source>
</evidence>